<organism evidence="1 2">
    <name type="scientific">Mucilaginibacter celer</name>
    <dbReference type="NCBI Taxonomy" id="2305508"/>
    <lineage>
        <taxon>Bacteria</taxon>
        <taxon>Pseudomonadati</taxon>
        <taxon>Bacteroidota</taxon>
        <taxon>Sphingobacteriia</taxon>
        <taxon>Sphingobacteriales</taxon>
        <taxon>Sphingobacteriaceae</taxon>
        <taxon>Mucilaginibacter</taxon>
    </lineage>
</organism>
<gene>
    <name evidence="1" type="ORF">HYN43_010455</name>
</gene>
<keyword evidence="2" id="KW-1185">Reference proteome</keyword>
<accession>A0A494VW40</accession>
<sequence>MWPAPLFVGIGNRFIICPLAGLHKQTGINRRIYRSWKSISVKIGLPIPLILANPPIYPIQ</sequence>
<protein>
    <submittedName>
        <fullName evidence="1">Uncharacterized protein</fullName>
    </submittedName>
</protein>
<reference evidence="1 2" key="1">
    <citation type="submission" date="2018-10" db="EMBL/GenBank/DDBJ databases">
        <title>Genome sequencing of Mucilaginibacter sp. HYN0043.</title>
        <authorList>
            <person name="Kim M."/>
            <person name="Yi H."/>
        </authorList>
    </citation>
    <scope>NUCLEOTIDE SEQUENCE [LARGE SCALE GENOMIC DNA]</scope>
    <source>
        <strain evidence="1 2">HYN0043</strain>
    </source>
</reference>
<evidence type="ECO:0000313" key="2">
    <source>
        <dbReference type="Proteomes" id="UP000270046"/>
    </source>
</evidence>
<dbReference type="Proteomes" id="UP000270046">
    <property type="component" value="Chromosome"/>
</dbReference>
<evidence type="ECO:0000313" key="1">
    <source>
        <dbReference type="EMBL" id="AYL95683.1"/>
    </source>
</evidence>
<proteinExistence type="predicted"/>
<dbReference type="KEGG" id="muh:HYN43_010455"/>
<dbReference type="EMBL" id="CP032869">
    <property type="protein sequence ID" value="AYL95683.1"/>
    <property type="molecule type" value="Genomic_DNA"/>
</dbReference>
<dbReference type="AlphaFoldDB" id="A0A494VW40"/>
<name>A0A494VW40_9SPHI</name>